<keyword evidence="2" id="KW-0812">Transmembrane</keyword>
<dbReference type="AlphaFoldDB" id="A0A9X8RE19"/>
<organism evidence="3 4">
    <name type="scientific">Peribacillus simplex</name>
    <dbReference type="NCBI Taxonomy" id="1478"/>
    <lineage>
        <taxon>Bacteria</taxon>
        <taxon>Bacillati</taxon>
        <taxon>Bacillota</taxon>
        <taxon>Bacilli</taxon>
        <taxon>Bacillales</taxon>
        <taxon>Bacillaceae</taxon>
        <taxon>Peribacillus</taxon>
    </lineage>
</organism>
<reference evidence="3 4" key="1">
    <citation type="submission" date="2017-01" db="EMBL/GenBank/DDBJ databases">
        <authorList>
            <person name="Varghese N."/>
            <person name="Submissions S."/>
        </authorList>
    </citation>
    <scope>NUCLEOTIDE SEQUENCE [LARGE SCALE GENOMIC DNA]</scope>
    <source>
        <strain evidence="3 4">RUG2-6</strain>
    </source>
</reference>
<feature type="transmembrane region" description="Helical" evidence="2">
    <location>
        <begin position="6"/>
        <end position="27"/>
    </location>
</feature>
<sequence length="118" mass="13260">MIISLLVFILKGILLKMPFAILGLSLIPQRWTNAITKKEIPFFIEQVLRLLVSAAILFFVIDIMLLDLTPAAFFSSFAIILGLILIIDSRIYVYSASDSSSTRRNRRGNETAKQSKTP</sequence>
<keyword evidence="2" id="KW-0472">Membrane</keyword>
<name>A0A9X8RE19_9BACI</name>
<dbReference type="Proteomes" id="UP000185829">
    <property type="component" value="Unassembled WGS sequence"/>
</dbReference>
<feature type="transmembrane region" description="Helical" evidence="2">
    <location>
        <begin position="72"/>
        <end position="93"/>
    </location>
</feature>
<feature type="transmembrane region" description="Helical" evidence="2">
    <location>
        <begin position="47"/>
        <end position="66"/>
    </location>
</feature>
<comment type="caution">
    <text evidence="3">The sequence shown here is derived from an EMBL/GenBank/DDBJ whole genome shotgun (WGS) entry which is preliminary data.</text>
</comment>
<proteinExistence type="predicted"/>
<accession>A0A9X8RE19</accession>
<dbReference type="RefSeq" id="WP_076372133.1">
    <property type="nucleotide sequence ID" value="NZ_FTMX01000011.1"/>
</dbReference>
<evidence type="ECO:0000313" key="3">
    <source>
        <dbReference type="EMBL" id="SIS05483.1"/>
    </source>
</evidence>
<gene>
    <name evidence="3" type="ORF">SAMN05878482_11110</name>
</gene>
<evidence type="ECO:0000256" key="2">
    <source>
        <dbReference type="SAM" id="Phobius"/>
    </source>
</evidence>
<dbReference type="EMBL" id="FTMX01000011">
    <property type="protein sequence ID" value="SIS05483.1"/>
    <property type="molecule type" value="Genomic_DNA"/>
</dbReference>
<protein>
    <submittedName>
        <fullName evidence="3">Uncharacterized protein</fullName>
    </submittedName>
</protein>
<evidence type="ECO:0000313" key="4">
    <source>
        <dbReference type="Proteomes" id="UP000185829"/>
    </source>
</evidence>
<keyword evidence="2" id="KW-1133">Transmembrane helix</keyword>
<evidence type="ECO:0000256" key="1">
    <source>
        <dbReference type="SAM" id="MobiDB-lite"/>
    </source>
</evidence>
<feature type="region of interest" description="Disordered" evidence="1">
    <location>
        <begin position="96"/>
        <end position="118"/>
    </location>
</feature>